<reference evidence="1 2" key="1">
    <citation type="submission" date="2020-04" db="EMBL/GenBank/DDBJ databases">
        <title>Gordonia sp. nov. TBRC 11910.</title>
        <authorList>
            <person name="Suriyachadkun C."/>
        </authorList>
    </citation>
    <scope>NUCLEOTIDE SEQUENCE [LARGE SCALE GENOMIC DNA]</scope>
    <source>
        <strain evidence="1 2">TBRC 11910</strain>
    </source>
</reference>
<evidence type="ECO:0000313" key="1">
    <source>
        <dbReference type="EMBL" id="NMO04629.1"/>
    </source>
</evidence>
<name>A0A848L1P0_9ACTN</name>
<proteinExistence type="predicted"/>
<dbReference type="AlphaFoldDB" id="A0A848L1P0"/>
<dbReference type="Proteomes" id="UP000550729">
    <property type="component" value="Unassembled WGS sequence"/>
</dbReference>
<protein>
    <submittedName>
        <fullName evidence="1">ATP-binding protein</fullName>
    </submittedName>
</protein>
<dbReference type="GO" id="GO:0005524">
    <property type="term" value="F:ATP binding"/>
    <property type="evidence" value="ECO:0007669"/>
    <property type="project" value="UniProtKB-KW"/>
</dbReference>
<keyword evidence="2" id="KW-1185">Reference proteome</keyword>
<dbReference type="EMBL" id="JABBNB010000038">
    <property type="protein sequence ID" value="NMO04629.1"/>
    <property type="molecule type" value="Genomic_DNA"/>
</dbReference>
<accession>A0A848L1P0</accession>
<evidence type="ECO:0000313" key="2">
    <source>
        <dbReference type="Proteomes" id="UP000550729"/>
    </source>
</evidence>
<organism evidence="1 2">
    <name type="scientific">Gordonia asplenii</name>
    <dbReference type="NCBI Taxonomy" id="2725283"/>
    <lineage>
        <taxon>Bacteria</taxon>
        <taxon>Bacillati</taxon>
        <taxon>Actinomycetota</taxon>
        <taxon>Actinomycetes</taxon>
        <taxon>Mycobacteriales</taxon>
        <taxon>Gordoniaceae</taxon>
        <taxon>Gordonia</taxon>
    </lineage>
</organism>
<gene>
    <name evidence="1" type="ORF">HH308_25750</name>
</gene>
<dbReference type="Gene3D" id="3.30.565.10">
    <property type="entry name" value="Histidine kinase-like ATPase, C-terminal domain"/>
    <property type="match status" value="1"/>
</dbReference>
<dbReference type="RefSeq" id="WP_170197133.1">
    <property type="nucleotide sequence ID" value="NZ_JABBNB010000038.1"/>
</dbReference>
<keyword evidence="1" id="KW-0067">ATP-binding</keyword>
<comment type="caution">
    <text evidence="1">The sequence shown here is derived from an EMBL/GenBank/DDBJ whole genome shotgun (WGS) entry which is preliminary data.</text>
</comment>
<keyword evidence="1" id="KW-0547">Nucleotide-binding</keyword>
<sequence>MENLNSATAEATDTIVSVVELTVPARVDRLPIVRGLVENVLLTDDFGLDTVADLKVGVDESCTELIALADSEAASLHVVVTTGPQRVQIEVCCAVGDSMVDVTSFGWYVIECVADDVSVAYAQGARGREARITLTTVRD</sequence>
<dbReference type="InterPro" id="IPR036890">
    <property type="entry name" value="HATPase_C_sf"/>
</dbReference>